<sequence>MLAAVTESRKRRTGTLVHSLRVACGSSEVKMAAPAAPPPRRVDAAISFAPAAHKDRVAIFRPRFRARKCGERLKTQKKRFDFEYMGFHIYLPSTNPTATHLSFFEVDWGGGEGVGGLTSLWFAMFE</sequence>
<accession>A0A7C9CN85</accession>
<name>A0A7C9CN85_OPUST</name>
<reference evidence="1" key="1">
    <citation type="journal article" date="2013" name="J. Plant Res.">
        <title>Effect of fungi and light on seed germination of three Opuntia species from semiarid lands of central Mexico.</title>
        <authorList>
            <person name="Delgado-Sanchez P."/>
            <person name="Jimenez-Bremont J.F."/>
            <person name="Guerrero-Gonzalez Mde L."/>
            <person name="Flores J."/>
        </authorList>
    </citation>
    <scope>NUCLEOTIDE SEQUENCE</scope>
    <source>
        <tissue evidence="1">Cladode</tissue>
    </source>
</reference>
<protein>
    <submittedName>
        <fullName evidence="1">Uncharacterized protein</fullName>
    </submittedName>
</protein>
<dbReference type="AlphaFoldDB" id="A0A7C9CN85"/>
<reference evidence="1" key="2">
    <citation type="submission" date="2020-07" db="EMBL/GenBank/DDBJ databases">
        <authorList>
            <person name="Vera ALvarez R."/>
            <person name="Arias-Moreno D.M."/>
            <person name="Jimenez-Jacinto V."/>
            <person name="Jimenez-Bremont J.F."/>
            <person name="Swaminathan K."/>
            <person name="Moose S.P."/>
            <person name="Guerrero-Gonzalez M.L."/>
            <person name="Marino-Ramirez L."/>
            <person name="Landsman D."/>
            <person name="Rodriguez-Kessler M."/>
            <person name="Delgado-Sanchez P."/>
        </authorList>
    </citation>
    <scope>NUCLEOTIDE SEQUENCE</scope>
    <source>
        <tissue evidence="1">Cladode</tissue>
    </source>
</reference>
<evidence type="ECO:0000313" key="1">
    <source>
        <dbReference type="EMBL" id="MBA4620043.1"/>
    </source>
</evidence>
<organism evidence="1">
    <name type="scientific">Opuntia streptacantha</name>
    <name type="common">Prickly pear cactus</name>
    <name type="synonym">Opuntia cardona</name>
    <dbReference type="NCBI Taxonomy" id="393608"/>
    <lineage>
        <taxon>Eukaryota</taxon>
        <taxon>Viridiplantae</taxon>
        <taxon>Streptophyta</taxon>
        <taxon>Embryophyta</taxon>
        <taxon>Tracheophyta</taxon>
        <taxon>Spermatophyta</taxon>
        <taxon>Magnoliopsida</taxon>
        <taxon>eudicotyledons</taxon>
        <taxon>Gunneridae</taxon>
        <taxon>Pentapetalae</taxon>
        <taxon>Caryophyllales</taxon>
        <taxon>Cactineae</taxon>
        <taxon>Cactaceae</taxon>
        <taxon>Opuntioideae</taxon>
        <taxon>Opuntia</taxon>
    </lineage>
</organism>
<proteinExistence type="predicted"/>
<dbReference type="EMBL" id="GISG01028349">
    <property type="protein sequence ID" value="MBA4620043.1"/>
    <property type="molecule type" value="Transcribed_RNA"/>
</dbReference>